<gene>
    <name evidence="1" type="ORF">CFN78_24775</name>
</gene>
<evidence type="ECO:0000313" key="2">
    <source>
        <dbReference type="Proteomes" id="UP000242444"/>
    </source>
</evidence>
<reference evidence="1 2" key="1">
    <citation type="submission" date="2017-07" db="EMBL/GenBank/DDBJ databases">
        <title>Amycolatopsis antarcticus sp. nov., isolated from the surface of an Antarcticus brown macroalga.</title>
        <authorList>
            <person name="Wang J."/>
            <person name="Leiva S."/>
            <person name="Huang J."/>
            <person name="Huang Y."/>
        </authorList>
    </citation>
    <scope>NUCLEOTIDE SEQUENCE [LARGE SCALE GENOMIC DNA]</scope>
    <source>
        <strain evidence="1 2">AU-G6</strain>
    </source>
</reference>
<accession>A0A263CYX5</accession>
<dbReference type="Proteomes" id="UP000242444">
    <property type="component" value="Unassembled WGS sequence"/>
</dbReference>
<dbReference type="InParanoid" id="A0A263CYX5"/>
<dbReference type="AlphaFoldDB" id="A0A263CYX5"/>
<dbReference type="EMBL" id="NKYE01000019">
    <property type="protein sequence ID" value="OZM70617.1"/>
    <property type="molecule type" value="Genomic_DNA"/>
</dbReference>
<organism evidence="1 2">
    <name type="scientific">Amycolatopsis antarctica</name>
    <dbReference type="NCBI Taxonomy" id="1854586"/>
    <lineage>
        <taxon>Bacteria</taxon>
        <taxon>Bacillati</taxon>
        <taxon>Actinomycetota</taxon>
        <taxon>Actinomycetes</taxon>
        <taxon>Pseudonocardiales</taxon>
        <taxon>Pseudonocardiaceae</taxon>
        <taxon>Amycolatopsis</taxon>
    </lineage>
</organism>
<name>A0A263CYX5_9PSEU</name>
<comment type="caution">
    <text evidence="1">The sequence shown here is derived from an EMBL/GenBank/DDBJ whole genome shotgun (WGS) entry which is preliminary data.</text>
</comment>
<proteinExistence type="predicted"/>
<protein>
    <submittedName>
        <fullName evidence="1">Uncharacterized protein</fullName>
    </submittedName>
</protein>
<sequence>MALFRPRPLSFVHAHNAEKLEYLMKSLRSRAVLGLALGAAIVAAPLTAGVAAAQAPTWAVGGGGYDSKTECEEDGRAIMDEPKNGVLDFRCVQDGDSWTIWELKER</sequence>
<keyword evidence="2" id="KW-1185">Reference proteome</keyword>
<evidence type="ECO:0000313" key="1">
    <source>
        <dbReference type="EMBL" id="OZM70617.1"/>
    </source>
</evidence>
<dbReference type="RefSeq" id="WP_094865429.1">
    <property type="nucleotide sequence ID" value="NZ_NKYE01000019.1"/>
</dbReference>